<name>A0A511H4V0_9BACT</name>
<dbReference type="Proteomes" id="UP000321224">
    <property type="component" value="Unassembled WGS sequence"/>
</dbReference>
<protein>
    <submittedName>
        <fullName evidence="3">DUSAM domain-containing protein</fullName>
    </submittedName>
</protein>
<dbReference type="NCBIfam" id="TIGR02267">
    <property type="entry name" value="DUSAM domain"/>
    <property type="match status" value="1"/>
</dbReference>
<dbReference type="Pfam" id="PF09543">
    <property type="entry name" value="DUF2379"/>
    <property type="match status" value="1"/>
</dbReference>
<gene>
    <name evidence="2" type="ORF">MVI01_01980</name>
    <name evidence="3" type="ORF">SAMN04488504_105386</name>
</gene>
<reference evidence="3 4" key="1">
    <citation type="submission" date="2016-10" db="EMBL/GenBank/DDBJ databases">
        <authorList>
            <person name="Varghese N."/>
            <person name="Submissions S."/>
        </authorList>
    </citation>
    <scope>NUCLEOTIDE SEQUENCE [LARGE SCALE GENOMIC DNA]</scope>
    <source>
        <strain evidence="3 4">DSM 2260</strain>
    </source>
</reference>
<dbReference type="RefSeq" id="WP_090490797.1">
    <property type="nucleotide sequence ID" value="NZ_BJVY01000001.1"/>
</dbReference>
<evidence type="ECO:0000313" key="3">
    <source>
        <dbReference type="EMBL" id="SDE27677.1"/>
    </source>
</evidence>
<keyword evidence="4" id="KW-1185">Reference proteome</keyword>
<feature type="domain" description="DUSAM" evidence="1">
    <location>
        <begin position="6"/>
        <end position="119"/>
    </location>
</feature>
<dbReference type="AlphaFoldDB" id="A0A511H4V0"/>
<dbReference type="EMBL" id="FNAJ01000005">
    <property type="protein sequence ID" value="SDE27677.1"/>
    <property type="molecule type" value="Genomic_DNA"/>
</dbReference>
<organism evidence="2 5">
    <name type="scientific">Myxococcus virescens</name>
    <dbReference type="NCBI Taxonomy" id="83456"/>
    <lineage>
        <taxon>Bacteria</taxon>
        <taxon>Pseudomonadati</taxon>
        <taxon>Myxococcota</taxon>
        <taxon>Myxococcia</taxon>
        <taxon>Myxococcales</taxon>
        <taxon>Cystobacterineae</taxon>
        <taxon>Myxococcaceae</taxon>
        <taxon>Myxococcus</taxon>
    </lineage>
</organism>
<reference evidence="2 5" key="2">
    <citation type="submission" date="2019-07" db="EMBL/GenBank/DDBJ databases">
        <title>Whole genome shotgun sequence of Myxococcus virescens NBRC 100334.</title>
        <authorList>
            <person name="Hosoyama A."/>
            <person name="Uohara A."/>
            <person name="Ohji S."/>
            <person name="Ichikawa N."/>
        </authorList>
    </citation>
    <scope>NUCLEOTIDE SEQUENCE [LARGE SCALE GENOMIC DNA]</scope>
    <source>
        <strain evidence="2 5">NBRC 100334</strain>
    </source>
</reference>
<dbReference type="InterPro" id="IPR011753">
    <property type="entry name" value="DUSAM_dom"/>
</dbReference>
<accession>A0A511H4V0</accession>
<evidence type="ECO:0000259" key="1">
    <source>
        <dbReference type="Pfam" id="PF09543"/>
    </source>
</evidence>
<evidence type="ECO:0000313" key="4">
    <source>
        <dbReference type="Proteomes" id="UP000198717"/>
    </source>
</evidence>
<dbReference type="Proteomes" id="UP000198717">
    <property type="component" value="Unassembled WGS sequence"/>
</dbReference>
<dbReference type="EMBL" id="BJVY01000001">
    <property type="protein sequence ID" value="GEL68414.1"/>
    <property type="molecule type" value="Genomic_DNA"/>
</dbReference>
<comment type="caution">
    <text evidence="2">The sequence shown here is derived from an EMBL/GenBank/DDBJ whole genome shotgun (WGS) entry which is preliminary data.</text>
</comment>
<proteinExistence type="predicted"/>
<evidence type="ECO:0000313" key="5">
    <source>
        <dbReference type="Proteomes" id="UP000321224"/>
    </source>
</evidence>
<evidence type="ECO:0000313" key="2">
    <source>
        <dbReference type="EMBL" id="GEL68414.1"/>
    </source>
</evidence>
<sequence>MPTQRDWDAVKDLSRRITDPVQPFLTTETRALVQATAHDVGTSPDETTRALQDDESAAVLVREIASRISTGSRRLSHTLVEVDRRRDAGDLEGARQLLLDVLAVEVVPHYVDILNTYLAAVDDEP</sequence>